<dbReference type="PROSITE" id="PS50995">
    <property type="entry name" value="HTH_MARR_2"/>
    <property type="match status" value="1"/>
</dbReference>
<dbReference type="Pfam" id="PF01047">
    <property type="entry name" value="MarR"/>
    <property type="match status" value="1"/>
</dbReference>
<dbReference type="InterPro" id="IPR000835">
    <property type="entry name" value="HTH_MarR-typ"/>
</dbReference>
<comment type="caution">
    <text evidence="5">The sequence shown here is derived from an EMBL/GenBank/DDBJ whole genome shotgun (WGS) entry which is preliminary data.</text>
</comment>
<dbReference type="SMART" id="SM00347">
    <property type="entry name" value="HTH_MARR"/>
    <property type="match status" value="1"/>
</dbReference>
<dbReference type="AlphaFoldDB" id="A0A559JFZ9"/>
<dbReference type="SUPFAM" id="SSF46785">
    <property type="entry name" value="Winged helix' DNA-binding domain"/>
    <property type="match status" value="1"/>
</dbReference>
<feature type="domain" description="HTH marR-type" evidence="4">
    <location>
        <begin position="1"/>
        <end position="125"/>
    </location>
</feature>
<keyword evidence="2" id="KW-0238">DNA-binding</keyword>
<keyword evidence="3" id="KW-0804">Transcription</keyword>
<dbReference type="PANTHER" id="PTHR42756:SF1">
    <property type="entry name" value="TRANSCRIPTIONAL REPRESSOR OF EMRAB OPERON"/>
    <property type="match status" value="1"/>
</dbReference>
<dbReference type="InterPro" id="IPR036390">
    <property type="entry name" value="WH_DNA-bd_sf"/>
</dbReference>
<organism evidence="5 6">
    <name type="scientific">Cohnella terricola</name>
    <dbReference type="NCBI Taxonomy" id="1289167"/>
    <lineage>
        <taxon>Bacteria</taxon>
        <taxon>Bacillati</taxon>
        <taxon>Bacillota</taxon>
        <taxon>Bacilli</taxon>
        <taxon>Bacillales</taxon>
        <taxon>Paenibacillaceae</taxon>
        <taxon>Cohnella</taxon>
    </lineage>
</organism>
<dbReference type="PANTHER" id="PTHR42756">
    <property type="entry name" value="TRANSCRIPTIONAL REGULATOR, MARR"/>
    <property type="match status" value="1"/>
</dbReference>
<keyword evidence="6" id="KW-1185">Reference proteome</keyword>
<evidence type="ECO:0000313" key="5">
    <source>
        <dbReference type="EMBL" id="TVX98802.1"/>
    </source>
</evidence>
<dbReference type="Gene3D" id="1.10.10.10">
    <property type="entry name" value="Winged helix-like DNA-binding domain superfamily/Winged helix DNA-binding domain"/>
    <property type="match status" value="1"/>
</dbReference>
<dbReference type="Proteomes" id="UP000316330">
    <property type="component" value="Unassembled WGS sequence"/>
</dbReference>
<sequence length="125" mass="14358">MNEMRQVQQKSKAFIEGITCNDKLSQNHIMLLMDLKLSGSMRITDISERFFITAGAATSMCDKLEEQNLICRIRTKEDRRVVMVELTSIGEEKLKTIFKRFSSEKLRTIAGVLKQVNVLMSKIID</sequence>
<proteinExistence type="predicted"/>
<evidence type="ECO:0000256" key="2">
    <source>
        <dbReference type="ARBA" id="ARBA00023125"/>
    </source>
</evidence>
<dbReference type="InterPro" id="IPR036388">
    <property type="entry name" value="WH-like_DNA-bd_sf"/>
</dbReference>
<dbReference type="GO" id="GO:0003677">
    <property type="term" value="F:DNA binding"/>
    <property type="evidence" value="ECO:0007669"/>
    <property type="project" value="UniProtKB-KW"/>
</dbReference>
<name>A0A559JFZ9_9BACL</name>
<dbReference type="EMBL" id="VNJJ01000008">
    <property type="protein sequence ID" value="TVX98802.1"/>
    <property type="molecule type" value="Genomic_DNA"/>
</dbReference>
<keyword evidence="1" id="KW-0805">Transcription regulation</keyword>
<gene>
    <name evidence="5" type="ORF">FPZ45_15120</name>
</gene>
<evidence type="ECO:0000313" key="6">
    <source>
        <dbReference type="Proteomes" id="UP000316330"/>
    </source>
</evidence>
<evidence type="ECO:0000259" key="4">
    <source>
        <dbReference type="PROSITE" id="PS50995"/>
    </source>
</evidence>
<protein>
    <submittedName>
        <fullName evidence="5">MarR family transcriptional regulator</fullName>
    </submittedName>
</protein>
<evidence type="ECO:0000256" key="1">
    <source>
        <dbReference type="ARBA" id="ARBA00023015"/>
    </source>
</evidence>
<dbReference type="GO" id="GO:0003700">
    <property type="term" value="F:DNA-binding transcription factor activity"/>
    <property type="evidence" value="ECO:0007669"/>
    <property type="project" value="InterPro"/>
</dbReference>
<evidence type="ECO:0000256" key="3">
    <source>
        <dbReference type="ARBA" id="ARBA00023163"/>
    </source>
</evidence>
<accession>A0A559JFZ9</accession>
<reference evidence="5 6" key="1">
    <citation type="submission" date="2019-07" db="EMBL/GenBank/DDBJ databases">
        <authorList>
            <person name="Kim J."/>
        </authorList>
    </citation>
    <scope>NUCLEOTIDE SEQUENCE [LARGE SCALE GENOMIC DNA]</scope>
    <source>
        <strain evidence="5 6">G13</strain>
    </source>
</reference>
<dbReference type="OrthoDB" id="2608936at2"/>